<evidence type="ECO:0000256" key="2">
    <source>
        <dbReference type="SAM" id="SignalP"/>
    </source>
</evidence>
<keyword evidence="2" id="KW-0732">Signal</keyword>
<evidence type="ECO:0000256" key="1">
    <source>
        <dbReference type="SAM" id="MobiDB-lite"/>
    </source>
</evidence>
<organism evidence="3 4">
    <name type="scientific">Dactylococcopsis salina (strain PCC 8305)</name>
    <name type="common">Myxobactron salinum</name>
    <dbReference type="NCBI Taxonomy" id="13035"/>
    <lineage>
        <taxon>Bacteria</taxon>
        <taxon>Bacillati</taxon>
        <taxon>Cyanobacteriota</taxon>
        <taxon>Cyanophyceae</taxon>
        <taxon>Nodosilineales</taxon>
        <taxon>Cymatolegaceae</taxon>
        <taxon>Dactylococcopsis</taxon>
    </lineage>
</organism>
<evidence type="ECO:0000313" key="4">
    <source>
        <dbReference type="Proteomes" id="UP000010482"/>
    </source>
</evidence>
<dbReference type="HOGENOM" id="CLU_123713_0_0_3"/>
<accession>K9YW79</accession>
<reference evidence="3" key="1">
    <citation type="submission" date="2012-04" db="EMBL/GenBank/DDBJ databases">
        <title>Finished genome of Dactylococcopsis salina PCC 8305.</title>
        <authorList>
            <consortium name="US DOE Joint Genome Institute"/>
            <person name="Gugger M."/>
            <person name="Coursin T."/>
            <person name="Rippka R."/>
            <person name="Tandeau De Marsac N."/>
            <person name="Huntemann M."/>
            <person name="Wei C.-L."/>
            <person name="Han J."/>
            <person name="Detter J.C."/>
            <person name="Han C."/>
            <person name="Tapia R."/>
            <person name="Daligault H."/>
            <person name="Chen A."/>
            <person name="Krypides N."/>
            <person name="Mavromatis K."/>
            <person name="Markowitz V."/>
            <person name="Szeto E."/>
            <person name="Ivanova N."/>
            <person name="Ovchinnikova G."/>
            <person name="Pagani I."/>
            <person name="Pati A."/>
            <person name="Goodwin L."/>
            <person name="Peters L."/>
            <person name="Pitluck S."/>
            <person name="Woyke T."/>
            <person name="Kerfeld C."/>
        </authorList>
    </citation>
    <scope>NUCLEOTIDE SEQUENCE [LARGE SCALE GENOMIC DNA]</scope>
    <source>
        <strain evidence="3">PCC 8305</strain>
    </source>
</reference>
<feature type="chain" id="PRO_5003938967" description="Peptidase propeptide domain-containing protein" evidence="2">
    <location>
        <begin position="24"/>
        <end position="120"/>
    </location>
</feature>
<dbReference type="EMBL" id="CP003944">
    <property type="protein sequence ID" value="AFZ51171.1"/>
    <property type="molecule type" value="Genomic_DNA"/>
</dbReference>
<dbReference type="PATRIC" id="fig|13035.3.peg.2947"/>
<dbReference type="RefSeq" id="WP_015230161.1">
    <property type="nucleotide sequence ID" value="NC_019780.1"/>
</dbReference>
<dbReference type="eggNOG" id="ENOG50332FX">
    <property type="taxonomic scope" value="Bacteria"/>
</dbReference>
<name>K9YW79_DACS8</name>
<dbReference type="Proteomes" id="UP000010482">
    <property type="component" value="Chromosome"/>
</dbReference>
<gene>
    <name evidence="3" type="ORF">Dacsa_2584</name>
</gene>
<sequence>MKTLLITTIAAFVVIGNAPSLSAETPSLMIQYRNRIELNKAKNLARQAAEKANGGLSEYRAEPKMHSLSTETNHEEIAPGMWKFTFRGKRPQASDYTIESVVIVDTNSDTVTIEYNGKIR</sequence>
<evidence type="ECO:0000313" key="3">
    <source>
        <dbReference type="EMBL" id="AFZ51171.1"/>
    </source>
</evidence>
<protein>
    <recommendedName>
        <fullName evidence="5">Peptidase propeptide domain-containing protein</fullName>
    </recommendedName>
</protein>
<dbReference type="KEGG" id="dsl:Dacsa_2584"/>
<evidence type="ECO:0008006" key="5">
    <source>
        <dbReference type="Google" id="ProtNLM"/>
    </source>
</evidence>
<feature type="region of interest" description="Disordered" evidence="1">
    <location>
        <begin position="53"/>
        <end position="72"/>
    </location>
</feature>
<dbReference type="AlphaFoldDB" id="K9YW79"/>
<feature type="signal peptide" evidence="2">
    <location>
        <begin position="1"/>
        <end position="23"/>
    </location>
</feature>
<proteinExistence type="predicted"/>
<keyword evidence="4" id="KW-1185">Reference proteome</keyword>